<evidence type="ECO:0000256" key="1">
    <source>
        <dbReference type="ARBA" id="ARBA00023118"/>
    </source>
</evidence>
<dbReference type="Proteomes" id="UP001500212">
    <property type="component" value="Unassembled WGS sequence"/>
</dbReference>
<proteinExistence type="predicted"/>
<dbReference type="Pfam" id="PF09704">
    <property type="entry name" value="Cas_Cas5d"/>
    <property type="match status" value="1"/>
</dbReference>
<keyword evidence="1" id="KW-0051">Antiviral defense</keyword>
<dbReference type="InterPro" id="IPR021124">
    <property type="entry name" value="CRISPR-assoc_prot_Cas5"/>
</dbReference>
<protein>
    <submittedName>
        <fullName evidence="2">Type I-E CRISPR-associated protein Cas5/CasD</fullName>
    </submittedName>
</protein>
<keyword evidence="3" id="KW-1185">Reference proteome</keyword>
<dbReference type="InterPro" id="IPR010147">
    <property type="entry name" value="CRISPR-assoc_prot_CasD"/>
</dbReference>
<dbReference type="EMBL" id="BAABHJ010000007">
    <property type="protein sequence ID" value="GAA4607766.1"/>
    <property type="molecule type" value="Genomic_DNA"/>
</dbReference>
<reference evidence="3" key="1">
    <citation type="journal article" date="2019" name="Int. J. Syst. Evol. Microbiol.">
        <title>The Global Catalogue of Microorganisms (GCM) 10K type strain sequencing project: providing services to taxonomists for standard genome sequencing and annotation.</title>
        <authorList>
            <consortium name="The Broad Institute Genomics Platform"/>
            <consortium name="The Broad Institute Genome Sequencing Center for Infectious Disease"/>
            <person name="Wu L."/>
            <person name="Ma J."/>
        </authorList>
    </citation>
    <scope>NUCLEOTIDE SEQUENCE [LARGE SCALE GENOMIC DNA]</scope>
    <source>
        <strain evidence="3">JCM 17938</strain>
    </source>
</reference>
<dbReference type="NCBIfam" id="TIGR01868">
    <property type="entry name" value="casD_Cas5e"/>
    <property type="match status" value="1"/>
</dbReference>
<dbReference type="NCBIfam" id="TIGR02593">
    <property type="entry name" value="CRISPR_cas5"/>
    <property type="match status" value="1"/>
</dbReference>
<gene>
    <name evidence="2" type="primary">cas5e_1</name>
    <name evidence="2" type="ORF">GCM10023195_29830</name>
</gene>
<organism evidence="2 3">
    <name type="scientific">Actinoallomurus liliacearum</name>
    <dbReference type="NCBI Taxonomy" id="1080073"/>
    <lineage>
        <taxon>Bacteria</taxon>
        <taxon>Bacillati</taxon>
        <taxon>Actinomycetota</taxon>
        <taxon>Actinomycetes</taxon>
        <taxon>Streptosporangiales</taxon>
        <taxon>Thermomonosporaceae</taxon>
        <taxon>Actinoallomurus</taxon>
    </lineage>
</organism>
<dbReference type="Gene3D" id="3.30.70.2660">
    <property type="match status" value="1"/>
</dbReference>
<evidence type="ECO:0000313" key="2">
    <source>
        <dbReference type="EMBL" id="GAA4607766.1"/>
    </source>
</evidence>
<dbReference type="CDD" id="cd09756">
    <property type="entry name" value="Cas5_I-E"/>
    <property type="match status" value="1"/>
</dbReference>
<sequence length="252" mass="27857">MTASLLMCFDAPMQSWGTVASRFTVRDTALEPTKSGVIGLLAAALGVGRDDDEQVAVLAGLRIGVRVDREGLVESDYHTAQNVPNTSSSNRQTVVTHRYYLADAVFLLGVEGNDRDLLERLDRAVRRPQWPIYFGRKAFVPARPLVKESNAEGVLTGSGLVDQPLEDALRTHPWLEDRHNARRSELTNIEKGRSPELRMVLDCAPSDPDAEVRHDHPVSFANDARRFRPRTVRITSTPLTTEMITAGDPGCS</sequence>
<dbReference type="RefSeq" id="WP_345353895.1">
    <property type="nucleotide sequence ID" value="NZ_BAABHJ010000007.1"/>
</dbReference>
<dbReference type="InterPro" id="IPR013422">
    <property type="entry name" value="CRISPR-assoc_prot_Cas5_N"/>
</dbReference>
<comment type="caution">
    <text evidence="2">The sequence shown here is derived from an EMBL/GenBank/DDBJ whole genome shotgun (WGS) entry which is preliminary data.</text>
</comment>
<evidence type="ECO:0000313" key="3">
    <source>
        <dbReference type="Proteomes" id="UP001500212"/>
    </source>
</evidence>
<name>A0ABP8TJY4_9ACTN</name>
<accession>A0ABP8TJY4</accession>